<gene>
    <name evidence="2" type="ORF">PHLCEN_2v9934</name>
</gene>
<keyword evidence="3" id="KW-1185">Reference proteome</keyword>
<evidence type="ECO:0000313" key="3">
    <source>
        <dbReference type="Proteomes" id="UP000186601"/>
    </source>
</evidence>
<sequence>MAYALQLLLIRWQMLGAFYTARPSLTKASPFVIWTMDAPRLVRGALQSIFPAELVEIILYSAEYLCISICDEIGSPTTGRGTGNSSSPGPISIQSGEVVCVTIPPLTEDEVRSIVRLSVMIKGHDQGWTDYCEDHGSTRGSWTWYTITFDEDTPPDAPERLATNLHASLRTQTHAFEWDRESEVVRRIRAGQAIKLWAHAR</sequence>
<reference evidence="2 3" key="1">
    <citation type="submission" date="2018-02" db="EMBL/GenBank/DDBJ databases">
        <title>Genome sequence of the basidiomycete white-rot fungus Phlebia centrifuga.</title>
        <authorList>
            <person name="Granchi Z."/>
            <person name="Peng M."/>
            <person name="de Vries R.P."/>
            <person name="Hilden K."/>
            <person name="Makela M.R."/>
            <person name="Grigoriev I."/>
            <person name="Riley R."/>
        </authorList>
    </citation>
    <scope>NUCLEOTIDE SEQUENCE [LARGE SCALE GENOMIC DNA]</scope>
    <source>
        <strain evidence="2 3">FBCC195</strain>
    </source>
</reference>
<dbReference type="AlphaFoldDB" id="A0A2R6NPA0"/>
<proteinExistence type="predicted"/>
<dbReference type="EMBL" id="MLYV02000996">
    <property type="protein sequence ID" value="PSR74317.1"/>
    <property type="molecule type" value="Genomic_DNA"/>
</dbReference>
<name>A0A2R6NPA0_9APHY</name>
<accession>A0A2R6NPA0</accession>
<dbReference type="Proteomes" id="UP000186601">
    <property type="component" value="Unassembled WGS sequence"/>
</dbReference>
<keyword evidence="1" id="KW-0732">Signal</keyword>
<feature type="chain" id="PRO_5015320665" evidence="1">
    <location>
        <begin position="18"/>
        <end position="201"/>
    </location>
</feature>
<dbReference type="STRING" id="98765.A0A2R6NPA0"/>
<evidence type="ECO:0000313" key="2">
    <source>
        <dbReference type="EMBL" id="PSR74317.1"/>
    </source>
</evidence>
<dbReference type="OrthoDB" id="66095at2759"/>
<comment type="caution">
    <text evidence="2">The sequence shown here is derived from an EMBL/GenBank/DDBJ whole genome shotgun (WGS) entry which is preliminary data.</text>
</comment>
<feature type="signal peptide" evidence="1">
    <location>
        <begin position="1"/>
        <end position="17"/>
    </location>
</feature>
<protein>
    <submittedName>
        <fullName evidence="2">Uncharacterized protein</fullName>
    </submittedName>
</protein>
<organism evidence="2 3">
    <name type="scientific">Hermanssonia centrifuga</name>
    <dbReference type="NCBI Taxonomy" id="98765"/>
    <lineage>
        <taxon>Eukaryota</taxon>
        <taxon>Fungi</taxon>
        <taxon>Dikarya</taxon>
        <taxon>Basidiomycota</taxon>
        <taxon>Agaricomycotina</taxon>
        <taxon>Agaricomycetes</taxon>
        <taxon>Polyporales</taxon>
        <taxon>Meruliaceae</taxon>
        <taxon>Hermanssonia</taxon>
    </lineage>
</organism>
<evidence type="ECO:0000256" key="1">
    <source>
        <dbReference type="SAM" id="SignalP"/>
    </source>
</evidence>